<gene>
    <name evidence="2" type="ORF">PQU94_00550</name>
</gene>
<accession>A0ABT5I9B0</accession>
<sequence length="173" mass="18364">MPRSSLNSIKYFVLVAGLLATFVYGAWLVKHDRNIIDGGESAVAFVTAYLLCSILLLVLSGLRKSDVAVFTYTLTMMALNGQILVAEHGLAPFPYFATAAAAIIGMLAAIVPLYISNVRQAAQFRRASDSVSRKSLSGRQLAAEMGMVGPSAAYSHGSRIQEAQAGAIHNANS</sequence>
<name>A0ABT5I9B0_9CAUL</name>
<evidence type="ECO:0000256" key="1">
    <source>
        <dbReference type="SAM" id="Phobius"/>
    </source>
</evidence>
<protein>
    <submittedName>
        <fullName evidence="2">Uncharacterized protein</fullName>
    </submittedName>
</protein>
<reference evidence="2 3" key="1">
    <citation type="submission" date="2023-01" db="EMBL/GenBank/DDBJ databases">
        <title>Novel species of the genus Asticcacaulis isolated from rivers.</title>
        <authorList>
            <person name="Lu H."/>
        </authorList>
    </citation>
    <scope>NUCLEOTIDE SEQUENCE [LARGE SCALE GENOMIC DNA]</scope>
    <source>
        <strain evidence="2 3">DXS10W</strain>
    </source>
</reference>
<feature type="transmembrane region" description="Helical" evidence="1">
    <location>
        <begin position="41"/>
        <end position="60"/>
    </location>
</feature>
<comment type="caution">
    <text evidence="2">The sequence shown here is derived from an EMBL/GenBank/DDBJ whole genome shotgun (WGS) entry which is preliminary data.</text>
</comment>
<dbReference type="RefSeq" id="WP_272739541.1">
    <property type="nucleotide sequence ID" value="NZ_JAQQKW010000001.1"/>
</dbReference>
<proteinExistence type="predicted"/>
<feature type="transmembrane region" description="Helical" evidence="1">
    <location>
        <begin position="67"/>
        <end position="86"/>
    </location>
</feature>
<feature type="transmembrane region" description="Helical" evidence="1">
    <location>
        <begin position="92"/>
        <end position="115"/>
    </location>
</feature>
<feature type="transmembrane region" description="Helical" evidence="1">
    <location>
        <begin position="12"/>
        <end position="29"/>
    </location>
</feature>
<organism evidence="2 3">
    <name type="scientific">Asticcacaulis currens</name>
    <dbReference type="NCBI Taxonomy" id="2984210"/>
    <lineage>
        <taxon>Bacteria</taxon>
        <taxon>Pseudomonadati</taxon>
        <taxon>Pseudomonadota</taxon>
        <taxon>Alphaproteobacteria</taxon>
        <taxon>Caulobacterales</taxon>
        <taxon>Caulobacteraceae</taxon>
        <taxon>Asticcacaulis</taxon>
    </lineage>
</organism>
<dbReference type="Proteomes" id="UP001216595">
    <property type="component" value="Unassembled WGS sequence"/>
</dbReference>
<keyword evidence="1" id="KW-0472">Membrane</keyword>
<dbReference type="EMBL" id="JAQQKW010000001">
    <property type="protein sequence ID" value="MDC7692764.1"/>
    <property type="molecule type" value="Genomic_DNA"/>
</dbReference>
<keyword evidence="3" id="KW-1185">Reference proteome</keyword>
<keyword evidence="1" id="KW-0812">Transmembrane</keyword>
<keyword evidence="1" id="KW-1133">Transmembrane helix</keyword>
<evidence type="ECO:0000313" key="3">
    <source>
        <dbReference type="Proteomes" id="UP001216595"/>
    </source>
</evidence>
<evidence type="ECO:0000313" key="2">
    <source>
        <dbReference type="EMBL" id="MDC7692764.1"/>
    </source>
</evidence>